<evidence type="ECO:0000313" key="2">
    <source>
        <dbReference type="Proteomes" id="UP000006324"/>
    </source>
</evidence>
<accession>A0A0F6HGP0</accession>
<dbReference type="Proteomes" id="UP000006324">
    <property type="component" value="Unassembled WGS sequence"/>
</dbReference>
<sequence length="132" mass="15311">MELEDFIKTIYLGDRACKKIILDSWAQEVKIQITCISRVRSERWNYYTDEDIEDGYLVFEKVKNINFEPPGLIPNDFINDVTVEKLEEGYYNVIINISAGYGEGENIDIDVCIITKSVAIEDPEQPNIRIRD</sequence>
<protein>
    <submittedName>
        <fullName evidence="1">Uncharacterized protein</fullName>
    </submittedName>
</protein>
<dbReference type="AlphaFoldDB" id="A0A0F6HGP0"/>
<dbReference type="EMBL" id="AHNQ02000001">
    <property type="protein sequence ID" value="EKO27551.1"/>
    <property type="molecule type" value="Genomic_DNA"/>
</dbReference>
<dbReference type="InterPro" id="IPR046225">
    <property type="entry name" value="DUF6258"/>
</dbReference>
<proteinExistence type="predicted"/>
<dbReference type="Pfam" id="PF19772">
    <property type="entry name" value="DUF6258"/>
    <property type="match status" value="1"/>
</dbReference>
<organism evidence="1 2">
    <name type="scientific">Leptospira interrogans str. UI 12621</name>
    <dbReference type="NCBI Taxonomy" id="1049937"/>
    <lineage>
        <taxon>Bacteria</taxon>
        <taxon>Pseudomonadati</taxon>
        <taxon>Spirochaetota</taxon>
        <taxon>Spirochaetia</taxon>
        <taxon>Leptospirales</taxon>
        <taxon>Leptospiraceae</taxon>
        <taxon>Leptospira</taxon>
    </lineage>
</organism>
<comment type="caution">
    <text evidence="1">The sequence shown here is derived from an EMBL/GenBank/DDBJ whole genome shotgun (WGS) entry which is preliminary data.</text>
</comment>
<dbReference type="GeneID" id="34313734"/>
<reference evidence="1 2" key="1">
    <citation type="submission" date="2012-09" db="EMBL/GenBank/DDBJ databases">
        <authorList>
            <person name="Harkins D.M."/>
            <person name="Durkin A.S."/>
            <person name="Brinkac L.M."/>
            <person name="Selengut J.D."/>
            <person name="Sanka R."/>
            <person name="DePew J."/>
            <person name="Purushe J."/>
            <person name="Chanthongthip A."/>
            <person name="Lattana O."/>
            <person name="Phetsouvanh R."/>
            <person name="Newton P.N."/>
            <person name="Vinetz J.M."/>
            <person name="Sutton G.G."/>
            <person name="Nelson W.C."/>
            <person name="Fouts D.E."/>
        </authorList>
    </citation>
    <scope>NUCLEOTIDE SEQUENCE [LARGE SCALE GENOMIC DNA]</scope>
    <source>
        <strain evidence="1 2">UI 12621</strain>
    </source>
</reference>
<evidence type="ECO:0000313" key="1">
    <source>
        <dbReference type="EMBL" id="EKO27551.1"/>
    </source>
</evidence>
<gene>
    <name evidence="1" type="ORF">LEP1GSC104_3886</name>
</gene>
<dbReference type="RefSeq" id="WP_000418082.1">
    <property type="nucleotide sequence ID" value="NZ_AHNQ02000001.1"/>
</dbReference>
<name>A0A0F6HGP0_LEPIR</name>